<accession>A0A9X9LP43</accession>
<sequence>MENSLALSAVWPQPPRASSQKWLHVRKPTIRSGKLCHTTKAKSTWGDTEVRRLCGFSGSDT</sequence>
<dbReference type="AlphaFoldDB" id="A0A9X9LP43"/>
<reference evidence="1 2" key="1">
    <citation type="submission" date="2018-10" db="EMBL/GenBank/DDBJ databases">
        <authorList>
            <person name="Ekblom R."/>
            <person name="Jareborg N."/>
        </authorList>
    </citation>
    <scope>NUCLEOTIDE SEQUENCE [LARGE SCALE GENOMIC DNA]</scope>
    <source>
        <tissue evidence="1">Muscle</tissue>
    </source>
</reference>
<name>A0A9X9LP43_GULGU</name>
<keyword evidence="2" id="KW-1185">Reference proteome</keyword>
<evidence type="ECO:0000313" key="2">
    <source>
        <dbReference type="Proteomes" id="UP000269945"/>
    </source>
</evidence>
<protein>
    <submittedName>
        <fullName evidence="1">Uncharacterized protein</fullName>
    </submittedName>
</protein>
<organism evidence="1 2">
    <name type="scientific">Gulo gulo</name>
    <name type="common">Wolverine</name>
    <name type="synonym">Gluton</name>
    <dbReference type="NCBI Taxonomy" id="48420"/>
    <lineage>
        <taxon>Eukaryota</taxon>
        <taxon>Metazoa</taxon>
        <taxon>Chordata</taxon>
        <taxon>Craniata</taxon>
        <taxon>Vertebrata</taxon>
        <taxon>Euteleostomi</taxon>
        <taxon>Mammalia</taxon>
        <taxon>Eutheria</taxon>
        <taxon>Laurasiatheria</taxon>
        <taxon>Carnivora</taxon>
        <taxon>Caniformia</taxon>
        <taxon>Musteloidea</taxon>
        <taxon>Mustelidae</taxon>
        <taxon>Guloninae</taxon>
        <taxon>Gulo</taxon>
    </lineage>
</organism>
<gene>
    <name evidence="1" type="ORF">BN2614_LOCUS4</name>
</gene>
<dbReference type="Proteomes" id="UP000269945">
    <property type="component" value="Unassembled WGS sequence"/>
</dbReference>
<evidence type="ECO:0000313" key="1">
    <source>
        <dbReference type="EMBL" id="VCW78106.1"/>
    </source>
</evidence>
<comment type="caution">
    <text evidence="1">The sequence shown here is derived from an EMBL/GenBank/DDBJ whole genome shotgun (WGS) entry which is preliminary data.</text>
</comment>
<dbReference type="EMBL" id="CYRY02009887">
    <property type="protein sequence ID" value="VCW78106.1"/>
    <property type="molecule type" value="Genomic_DNA"/>
</dbReference>
<proteinExistence type="predicted"/>